<dbReference type="Pfam" id="PF00263">
    <property type="entry name" value="Secretin"/>
    <property type="match status" value="1"/>
</dbReference>
<evidence type="ECO:0000259" key="3">
    <source>
        <dbReference type="Pfam" id="PF00263"/>
    </source>
</evidence>
<feature type="domain" description="Type II/III secretion system secretin-like" evidence="3">
    <location>
        <begin position="187"/>
        <end position="351"/>
    </location>
</feature>
<evidence type="ECO:0000259" key="4">
    <source>
        <dbReference type="Pfam" id="PF13629"/>
    </source>
</evidence>
<dbReference type="GO" id="GO:0015627">
    <property type="term" value="C:type II protein secretion system complex"/>
    <property type="evidence" value="ECO:0007669"/>
    <property type="project" value="TreeGrafter"/>
</dbReference>
<dbReference type="InterPro" id="IPR001775">
    <property type="entry name" value="GspD/PilQ"/>
</dbReference>
<keyword evidence="2" id="KW-0732">Signal</keyword>
<sequence length="383" mass="40315">MRALNSAVTVAALVLGSVASPISVTALAAQAATSVTPIETITMSVGRSMPLDLTAAVTQVTLANPAIADVVVLNERSVVLNAKAIGETDVLLSGPVLGRRHLRVSVFQATDSRQIALGVKFAEVRRDALYEIGISARYDAKSGNTIGGTGVLAPNVTGDGIAGSSSTRFVGALLNFGTTDITAFLDAQQQAGRARSLAEPTLIAGNREEASFLAGGELPVPIAQPGQGGQTFITIQYRPYGVQLKFRAEVMSDSLVKLKVTPEVSSLDFGNAVLLSGFRIPAIRVRRVETTLDVRPGESLVISGLFNEERESVRTGIPGLMNLPILGALFSSNRWQNAESELLVVVTPTLINPNASRGSRTIKLTPDSLTPALEALKKRLPPQ</sequence>
<accession>A0A6M4IW52</accession>
<keyword evidence="6" id="KW-1185">Reference proteome</keyword>
<gene>
    <name evidence="5" type="ORF">HKW67_20645</name>
</gene>
<dbReference type="Proteomes" id="UP000500938">
    <property type="component" value="Chromosome"/>
</dbReference>
<organism evidence="5 6">
    <name type="scientific">Gemmatimonas groenlandica</name>
    <dbReference type="NCBI Taxonomy" id="2732249"/>
    <lineage>
        <taxon>Bacteria</taxon>
        <taxon>Pseudomonadati</taxon>
        <taxon>Gemmatimonadota</taxon>
        <taxon>Gemmatimonadia</taxon>
        <taxon>Gemmatimonadales</taxon>
        <taxon>Gemmatimonadaceae</taxon>
        <taxon>Gemmatimonas</taxon>
    </lineage>
</organism>
<feature type="domain" description="Pilus formation protein N-terminal" evidence="4">
    <location>
        <begin position="39"/>
        <end position="94"/>
    </location>
</feature>
<feature type="chain" id="PRO_5026748660" evidence="2">
    <location>
        <begin position="29"/>
        <end position="383"/>
    </location>
</feature>
<name>A0A6M4IW52_9BACT</name>
<dbReference type="InterPro" id="IPR032789">
    <property type="entry name" value="T2SS-T3SS_pil_N"/>
</dbReference>
<dbReference type="GO" id="GO:0009306">
    <property type="term" value="P:protein secretion"/>
    <property type="evidence" value="ECO:0007669"/>
    <property type="project" value="InterPro"/>
</dbReference>
<dbReference type="PRINTS" id="PR00811">
    <property type="entry name" value="BCTERIALGSPD"/>
</dbReference>
<dbReference type="InterPro" id="IPR004846">
    <property type="entry name" value="T2SS/T3SS_dom"/>
</dbReference>
<protein>
    <submittedName>
        <fullName evidence="5">Uncharacterized protein</fullName>
    </submittedName>
</protein>
<dbReference type="Pfam" id="PF13629">
    <property type="entry name" value="T2SS-T3SS_pil_N"/>
    <property type="match status" value="1"/>
</dbReference>
<evidence type="ECO:0000256" key="2">
    <source>
        <dbReference type="SAM" id="SignalP"/>
    </source>
</evidence>
<proteinExistence type="inferred from homology"/>
<dbReference type="EMBL" id="CP053085">
    <property type="protein sequence ID" value="QJR37756.1"/>
    <property type="molecule type" value="Genomic_DNA"/>
</dbReference>
<reference evidence="5 6" key="1">
    <citation type="submission" date="2020-05" db="EMBL/GenBank/DDBJ databases">
        <title>Complete genome sequence of Gemmatimonas greenlandica TET16.</title>
        <authorList>
            <person name="Zeng Y."/>
        </authorList>
    </citation>
    <scope>NUCLEOTIDE SEQUENCE [LARGE SCALE GENOMIC DNA]</scope>
    <source>
        <strain evidence="5 6">TET16</strain>
    </source>
</reference>
<dbReference type="AlphaFoldDB" id="A0A6M4IW52"/>
<evidence type="ECO:0000256" key="1">
    <source>
        <dbReference type="RuleBase" id="RU004003"/>
    </source>
</evidence>
<evidence type="ECO:0000313" key="5">
    <source>
        <dbReference type="EMBL" id="QJR37756.1"/>
    </source>
</evidence>
<dbReference type="PANTHER" id="PTHR30332:SF17">
    <property type="entry name" value="TYPE IV PILIATION SYSTEM PROTEIN DR_0774-RELATED"/>
    <property type="match status" value="1"/>
</dbReference>
<feature type="signal peptide" evidence="2">
    <location>
        <begin position="1"/>
        <end position="28"/>
    </location>
</feature>
<comment type="similarity">
    <text evidence="1">Belongs to the bacterial secretin family.</text>
</comment>
<evidence type="ECO:0000313" key="6">
    <source>
        <dbReference type="Proteomes" id="UP000500938"/>
    </source>
</evidence>
<dbReference type="PANTHER" id="PTHR30332">
    <property type="entry name" value="PROBABLE GENERAL SECRETION PATHWAY PROTEIN D"/>
    <property type="match status" value="1"/>
</dbReference>
<dbReference type="KEGG" id="ggr:HKW67_20645"/>
<dbReference type="RefSeq" id="WP_171227191.1">
    <property type="nucleotide sequence ID" value="NZ_CP053085.1"/>
</dbReference>
<dbReference type="InterPro" id="IPR050810">
    <property type="entry name" value="Bact_Secretion_Sys_Channel"/>
</dbReference>